<gene>
    <name evidence="2" type="ORF">P8935_03535</name>
</gene>
<dbReference type="RefSeq" id="WP_348263637.1">
    <property type="nucleotide sequence ID" value="NZ_CP121196.1"/>
</dbReference>
<protein>
    <recommendedName>
        <fullName evidence="3">Transporter</fullName>
    </recommendedName>
</protein>
<dbReference type="EMBL" id="CP121196">
    <property type="protein sequence ID" value="XBH18412.1"/>
    <property type="molecule type" value="Genomic_DNA"/>
</dbReference>
<reference evidence="2" key="1">
    <citation type="submission" date="2023-03" db="EMBL/GenBank/DDBJ databases">
        <title>Edaphobacter sp.</title>
        <authorList>
            <person name="Huber K.J."/>
            <person name="Papendorf J."/>
            <person name="Pilke C."/>
            <person name="Bunk B."/>
            <person name="Sproeer C."/>
            <person name="Pester M."/>
        </authorList>
    </citation>
    <scope>NUCLEOTIDE SEQUENCE</scope>
    <source>
        <strain evidence="2">DSM 110680</strain>
    </source>
</reference>
<evidence type="ECO:0008006" key="3">
    <source>
        <dbReference type="Google" id="ProtNLM"/>
    </source>
</evidence>
<evidence type="ECO:0000313" key="2">
    <source>
        <dbReference type="EMBL" id="XBH18412.1"/>
    </source>
</evidence>
<sequence>MKNLLLRSAGVPAALFVSLFCLQPAAHAQGCVAAHSPQPIISGLDPTNEAAIAHSAGTNFLHGLTISTGYRVYNSYKHYIGTVYQIQRQTQHSAVVNHVNLVEMDLNYQVTPRLSVIATVPAMEATRHGQSSPLNIYRSGGIGDVTVGVQSWVWRPPTESHGNVAFSAQLKLPTGINDAKGTKTSSNGSKIILPFDESIQPGDGTWGFSLATEAYRELYWHTSTYFTGSWLFSPQDTTGVITGRPAPGEGVVSATDQYLWRGGFSRPVTGVKPLRGLAFSIGGRMEGVPVRDAFGSSNGFRRPGYVISIEPGMMYSHGRYGLYASGPWAMERNRKISVTDIENHTHGDAAFADYTVIAGISRTF</sequence>
<dbReference type="AlphaFoldDB" id="A0AAU7DJX6"/>
<feature type="signal peptide" evidence="1">
    <location>
        <begin position="1"/>
        <end position="28"/>
    </location>
</feature>
<evidence type="ECO:0000256" key="1">
    <source>
        <dbReference type="SAM" id="SignalP"/>
    </source>
</evidence>
<organism evidence="2">
    <name type="scientific">Telmatobacter sp. DSM 110680</name>
    <dbReference type="NCBI Taxonomy" id="3036704"/>
    <lineage>
        <taxon>Bacteria</taxon>
        <taxon>Pseudomonadati</taxon>
        <taxon>Acidobacteriota</taxon>
        <taxon>Terriglobia</taxon>
        <taxon>Terriglobales</taxon>
        <taxon>Acidobacteriaceae</taxon>
        <taxon>Telmatobacter</taxon>
    </lineage>
</organism>
<accession>A0AAU7DJX6</accession>
<keyword evidence="1" id="KW-0732">Signal</keyword>
<proteinExistence type="predicted"/>
<feature type="chain" id="PRO_5043672099" description="Transporter" evidence="1">
    <location>
        <begin position="29"/>
        <end position="364"/>
    </location>
</feature>
<name>A0AAU7DJX6_9BACT</name>